<evidence type="ECO:0000256" key="7">
    <source>
        <dbReference type="ARBA" id="ARBA00023270"/>
    </source>
</evidence>
<dbReference type="PANTHER" id="PTHR30246">
    <property type="entry name" value="2-KETO-3-DEOXY-6-PHOSPHOGLUCONATE ALDOLASE"/>
    <property type="match status" value="1"/>
</dbReference>
<dbReference type="InterPro" id="IPR031337">
    <property type="entry name" value="KDPG/KHG_AS_1"/>
</dbReference>
<evidence type="ECO:0000256" key="8">
    <source>
        <dbReference type="ARBA" id="ARBA00023277"/>
    </source>
</evidence>
<comment type="caution">
    <text evidence="9">The sequence shown here is derived from an EMBL/GenBank/DDBJ whole genome shotgun (WGS) entry which is preliminary data.</text>
</comment>
<comment type="subunit">
    <text evidence="4">Homotrimer.</text>
</comment>
<keyword evidence="6 9" id="KW-0456">Lyase</keyword>
<protein>
    <recommendedName>
        <fullName evidence="5">2-dehydro-3-deoxy-phosphogluconate aldolase</fullName>
        <ecNumber evidence="5">4.1.2.14</ecNumber>
    </recommendedName>
</protein>
<dbReference type="RefSeq" id="WP_341375630.1">
    <property type="nucleotide sequence ID" value="NZ_JBBUTF010000017.1"/>
</dbReference>
<proteinExistence type="inferred from homology"/>
<evidence type="ECO:0000313" key="10">
    <source>
        <dbReference type="Proteomes" id="UP001368500"/>
    </source>
</evidence>
<dbReference type="CDD" id="cd00452">
    <property type="entry name" value="KDPG_aldolase"/>
    <property type="match status" value="1"/>
</dbReference>
<dbReference type="PROSITE" id="PS00159">
    <property type="entry name" value="ALDOLASE_KDPG_KHG_1"/>
    <property type="match status" value="1"/>
</dbReference>
<comment type="catalytic activity">
    <reaction evidence="1">
        <text>2-dehydro-3-deoxy-6-phospho-D-gluconate = D-glyceraldehyde 3-phosphate + pyruvate</text>
        <dbReference type="Rhea" id="RHEA:17089"/>
        <dbReference type="ChEBI" id="CHEBI:15361"/>
        <dbReference type="ChEBI" id="CHEBI:57569"/>
        <dbReference type="ChEBI" id="CHEBI:59776"/>
        <dbReference type="EC" id="4.1.2.14"/>
    </reaction>
</comment>
<dbReference type="PANTHER" id="PTHR30246:SF1">
    <property type="entry name" value="2-DEHYDRO-3-DEOXY-6-PHOSPHOGALACTONATE ALDOLASE-RELATED"/>
    <property type="match status" value="1"/>
</dbReference>
<evidence type="ECO:0000313" key="9">
    <source>
        <dbReference type="EMBL" id="MEK8027849.1"/>
    </source>
</evidence>
<organism evidence="9 10">
    <name type="scientific">Pseudaquabacterium rugosum</name>
    <dbReference type="NCBI Taxonomy" id="2984194"/>
    <lineage>
        <taxon>Bacteria</taxon>
        <taxon>Pseudomonadati</taxon>
        <taxon>Pseudomonadota</taxon>
        <taxon>Betaproteobacteria</taxon>
        <taxon>Burkholderiales</taxon>
        <taxon>Sphaerotilaceae</taxon>
        <taxon>Pseudaquabacterium</taxon>
    </lineage>
</organism>
<keyword evidence="7" id="KW-0704">Schiff base</keyword>
<evidence type="ECO:0000256" key="2">
    <source>
        <dbReference type="ARBA" id="ARBA00004736"/>
    </source>
</evidence>
<comment type="similarity">
    <text evidence="3">Belongs to the KHG/KDPG aldolase family.</text>
</comment>
<evidence type="ECO:0000256" key="1">
    <source>
        <dbReference type="ARBA" id="ARBA00000654"/>
    </source>
</evidence>
<dbReference type="EMBL" id="JBBUTF010000017">
    <property type="protein sequence ID" value="MEK8027849.1"/>
    <property type="molecule type" value="Genomic_DNA"/>
</dbReference>
<dbReference type="NCBIfam" id="NF004325">
    <property type="entry name" value="PRK05718.1"/>
    <property type="match status" value="1"/>
</dbReference>
<dbReference type="SUPFAM" id="SSF51569">
    <property type="entry name" value="Aldolase"/>
    <property type="match status" value="1"/>
</dbReference>
<reference evidence="9 10" key="1">
    <citation type="submission" date="2024-04" db="EMBL/GenBank/DDBJ databases">
        <title>Novel species of the genus Ideonella isolated from streams.</title>
        <authorList>
            <person name="Lu H."/>
        </authorList>
    </citation>
    <scope>NUCLEOTIDE SEQUENCE [LARGE SCALE GENOMIC DNA]</scope>
    <source>
        <strain evidence="9 10">BYS139W</strain>
    </source>
</reference>
<comment type="pathway">
    <text evidence="2">Carbohydrate acid metabolism; 2-dehydro-3-deoxy-D-gluconate degradation; D-glyceraldehyde 3-phosphate and pyruvate from 2-dehydro-3-deoxy-D-gluconate: step 2/2.</text>
</comment>
<evidence type="ECO:0000256" key="6">
    <source>
        <dbReference type="ARBA" id="ARBA00023239"/>
    </source>
</evidence>
<dbReference type="InterPro" id="IPR013785">
    <property type="entry name" value="Aldolase_TIM"/>
</dbReference>
<dbReference type="GO" id="GO:0008675">
    <property type="term" value="F:2-dehydro-3-deoxy-phosphogluconate aldolase activity"/>
    <property type="evidence" value="ECO:0007669"/>
    <property type="project" value="UniProtKB-EC"/>
</dbReference>
<keyword evidence="8" id="KW-0119">Carbohydrate metabolism</keyword>
<gene>
    <name evidence="9" type="primary">eda</name>
    <name evidence="9" type="ORF">AACH11_17965</name>
</gene>
<evidence type="ECO:0000256" key="3">
    <source>
        <dbReference type="ARBA" id="ARBA00006906"/>
    </source>
</evidence>
<keyword evidence="10" id="KW-1185">Reference proteome</keyword>
<sequence length="210" mass="20991">MSSDLLATLPSLGPVIPVIVLQRVEDAVPLAEALLAGGVKVLEVTLRTPAALACIEAIAKALPEAVVGAGTIRSAADAQAALDAGSRFAVSPGYTSAIGAECRRIGLPLLPGVATASEVMAANADGLSFLKFFPAVQAGGLPMLKALAGPFPDVGFCPTGGISLESAPQFLAQPNVKVVGGSWLTPADAVAAGDWGRITALAREASALRG</sequence>
<evidence type="ECO:0000256" key="5">
    <source>
        <dbReference type="ARBA" id="ARBA00013063"/>
    </source>
</evidence>
<evidence type="ECO:0000256" key="4">
    <source>
        <dbReference type="ARBA" id="ARBA00011233"/>
    </source>
</evidence>
<name>A0ABU9BD59_9BURK</name>
<dbReference type="Proteomes" id="UP001368500">
    <property type="component" value="Unassembled WGS sequence"/>
</dbReference>
<dbReference type="Pfam" id="PF01081">
    <property type="entry name" value="Aldolase"/>
    <property type="match status" value="1"/>
</dbReference>
<dbReference type="PROSITE" id="PS00160">
    <property type="entry name" value="ALDOLASE_KDPG_KHG_2"/>
    <property type="match status" value="1"/>
</dbReference>
<accession>A0ABU9BD59</accession>
<dbReference type="InterPro" id="IPR031338">
    <property type="entry name" value="KDPG/KHG_AS_2"/>
</dbReference>
<dbReference type="GO" id="GO:0008700">
    <property type="term" value="F:(R,S)-4-hydroxy-2-oxoglutarate aldolase activity"/>
    <property type="evidence" value="ECO:0007669"/>
    <property type="project" value="UniProtKB-EC"/>
</dbReference>
<dbReference type="InterPro" id="IPR000887">
    <property type="entry name" value="Aldlse_KDPG_KHG"/>
</dbReference>
<dbReference type="Gene3D" id="3.20.20.70">
    <property type="entry name" value="Aldolase class I"/>
    <property type="match status" value="1"/>
</dbReference>
<dbReference type="EC" id="4.1.2.14" evidence="5"/>
<dbReference type="NCBIfam" id="TIGR01182">
    <property type="entry name" value="eda"/>
    <property type="match status" value="1"/>
</dbReference>